<keyword evidence="2" id="KW-1133">Transmembrane helix</keyword>
<evidence type="ECO:0000256" key="2">
    <source>
        <dbReference type="SAM" id="Phobius"/>
    </source>
</evidence>
<keyword evidence="2" id="KW-0812">Transmembrane</keyword>
<dbReference type="InterPro" id="IPR007379">
    <property type="entry name" value="Tim44-like_dom"/>
</dbReference>
<comment type="caution">
    <text evidence="5">The sequence shown here is derived from an EMBL/GenBank/DDBJ whole genome shotgun (WGS) entry which is preliminary data.</text>
</comment>
<feature type="signal peptide" evidence="3">
    <location>
        <begin position="1"/>
        <end position="24"/>
    </location>
</feature>
<reference evidence="5 6" key="1">
    <citation type="submission" date="2021-03" db="EMBL/GenBank/DDBJ databases">
        <title>Genomic Encyclopedia of Type Strains, Phase IV (KMG-IV): sequencing the most valuable type-strain genomes for metagenomic binning, comparative biology and taxonomic classification.</title>
        <authorList>
            <person name="Goeker M."/>
        </authorList>
    </citation>
    <scope>NUCLEOTIDE SEQUENCE [LARGE SCALE GENOMIC DNA]</scope>
    <source>
        <strain evidence="5 6">DSM 21600</strain>
    </source>
</reference>
<keyword evidence="2" id="KW-0472">Membrane</keyword>
<accession>A0ABS4DT09</accession>
<evidence type="ECO:0000256" key="1">
    <source>
        <dbReference type="SAM" id="MobiDB-lite"/>
    </source>
</evidence>
<dbReference type="SUPFAM" id="SSF54427">
    <property type="entry name" value="NTF2-like"/>
    <property type="match status" value="1"/>
</dbReference>
<evidence type="ECO:0000259" key="4">
    <source>
        <dbReference type="SMART" id="SM00978"/>
    </source>
</evidence>
<dbReference type="InterPro" id="IPR032710">
    <property type="entry name" value="NTF2-like_dom_sf"/>
</dbReference>
<name>A0ABS4DT09_9HYPH</name>
<keyword evidence="6" id="KW-1185">Reference proteome</keyword>
<dbReference type="Gene3D" id="3.10.450.240">
    <property type="match status" value="1"/>
</dbReference>
<keyword evidence="3" id="KW-0732">Signal</keyword>
<organism evidence="5 6">
    <name type="scientific">Rhizobium halophytocola</name>
    <dbReference type="NCBI Taxonomy" id="735519"/>
    <lineage>
        <taxon>Bacteria</taxon>
        <taxon>Pseudomonadati</taxon>
        <taxon>Pseudomonadota</taxon>
        <taxon>Alphaproteobacteria</taxon>
        <taxon>Hyphomicrobiales</taxon>
        <taxon>Rhizobiaceae</taxon>
        <taxon>Rhizobium/Agrobacterium group</taxon>
        <taxon>Rhizobium</taxon>
    </lineage>
</organism>
<feature type="chain" id="PRO_5047251351" evidence="3">
    <location>
        <begin position="25"/>
        <end position="329"/>
    </location>
</feature>
<feature type="domain" description="Tim44-like" evidence="4">
    <location>
        <begin position="183"/>
        <end position="327"/>
    </location>
</feature>
<protein>
    <submittedName>
        <fullName evidence="5">Lipid-binding transport protein (Tim44 family)</fullName>
    </submittedName>
</protein>
<dbReference type="RefSeq" id="WP_209941454.1">
    <property type="nucleotide sequence ID" value="NZ_JAGGJU010000001.1"/>
</dbReference>
<evidence type="ECO:0000256" key="3">
    <source>
        <dbReference type="SAM" id="SignalP"/>
    </source>
</evidence>
<feature type="transmembrane region" description="Helical" evidence="2">
    <location>
        <begin position="85"/>
        <end position="105"/>
    </location>
</feature>
<sequence>MKLLGKYLSIAMIALIGAASIVDTADARRAGGFSSFGSRGTRTWSAPATTKTAPGTATGIERSMSPRTFGTSAASSAAVNRTRGFFGGGMFGGLMGGLLLGGLFGSLLGTGFGGGFGFLGMLLQFGILFFVARWAMRAFGNRQAGYAGSNSMSRDSYEGGNSQPGFKIPSIGGGLGGALGGGLGSAAGAKAGGDELGIGQGDLERFESLLKEMQAAYATEDYSALRRITTPEAMSYLAEELGENATKGVKNEVKDVELLQGDVAESWNENGQDYATVAMRYQSVDFMVDRSTHRVVSGDPDHAGESVEVWTFVRRPGTEWQISAIQAAA</sequence>
<feature type="compositionally biased region" description="Low complexity" evidence="1">
    <location>
        <begin position="38"/>
        <end position="59"/>
    </location>
</feature>
<dbReference type="Pfam" id="PF04280">
    <property type="entry name" value="Tim44"/>
    <property type="match status" value="1"/>
</dbReference>
<dbReference type="EMBL" id="JAGGJU010000001">
    <property type="protein sequence ID" value="MBP1848828.1"/>
    <property type="molecule type" value="Genomic_DNA"/>
</dbReference>
<gene>
    <name evidence="5" type="ORF">J2Z17_000245</name>
</gene>
<dbReference type="PANTHER" id="PTHR41542">
    <property type="entry name" value="BLL5807 PROTEIN"/>
    <property type="match status" value="1"/>
</dbReference>
<feature type="region of interest" description="Disordered" evidence="1">
    <location>
        <begin position="38"/>
        <end position="67"/>
    </location>
</feature>
<evidence type="ECO:0000313" key="5">
    <source>
        <dbReference type="EMBL" id="MBP1848828.1"/>
    </source>
</evidence>
<dbReference type="Proteomes" id="UP000759443">
    <property type="component" value="Unassembled WGS sequence"/>
</dbReference>
<evidence type="ECO:0000313" key="6">
    <source>
        <dbReference type="Proteomes" id="UP000759443"/>
    </source>
</evidence>
<dbReference type="SMART" id="SM00978">
    <property type="entry name" value="Tim44"/>
    <property type="match status" value="1"/>
</dbReference>
<feature type="transmembrane region" description="Helical" evidence="2">
    <location>
        <begin position="111"/>
        <end position="132"/>
    </location>
</feature>
<dbReference type="PANTHER" id="PTHR41542:SF1">
    <property type="entry name" value="BLL5807 PROTEIN"/>
    <property type="match status" value="1"/>
</dbReference>
<proteinExistence type="predicted"/>